<keyword evidence="3" id="KW-1185">Reference proteome</keyword>
<evidence type="ECO:0000259" key="1">
    <source>
        <dbReference type="PROSITE" id="PS50835"/>
    </source>
</evidence>
<dbReference type="EMBL" id="VYZN01000031">
    <property type="protein sequence ID" value="KAE9533827.1"/>
    <property type="molecule type" value="Genomic_DNA"/>
</dbReference>
<reference evidence="2 3" key="1">
    <citation type="submission" date="2019-08" db="EMBL/GenBank/DDBJ databases">
        <title>The genome of the soybean aphid Biotype 1, its phylome, world population structure and adaptation to the North American continent.</title>
        <authorList>
            <person name="Giordano R."/>
            <person name="Donthu R.K."/>
            <person name="Hernandez A.G."/>
            <person name="Wright C.L."/>
            <person name="Zimin A.V."/>
        </authorList>
    </citation>
    <scope>NUCLEOTIDE SEQUENCE [LARGE SCALE GENOMIC DNA]</scope>
    <source>
        <tissue evidence="2">Whole aphids</tissue>
    </source>
</reference>
<dbReference type="Proteomes" id="UP000475862">
    <property type="component" value="Unassembled WGS sequence"/>
</dbReference>
<proteinExistence type="predicted"/>
<gene>
    <name evidence="2" type="ORF">AGLY_008906</name>
</gene>
<comment type="caution">
    <text evidence="2">The sequence shown here is derived from an EMBL/GenBank/DDBJ whole genome shotgun (WGS) entry which is preliminary data.</text>
</comment>
<feature type="domain" description="Ig-like" evidence="1">
    <location>
        <begin position="112"/>
        <end position="210"/>
    </location>
</feature>
<organism evidence="2 3">
    <name type="scientific">Aphis glycines</name>
    <name type="common">Soybean aphid</name>
    <dbReference type="NCBI Taxonomy" id="307491"/>
    <lineage>
        <taxon>Eukaryota</taxon>
        <taxon>Metazoa</taxon>
        <taxon>Ecdysozoa</taxon>
        <taxon>Arthropoda</taxon>
        <taxon>Hexapoda</taxon>
        <taxon>Insecta</taxon>
        <taxon>Pterygota</taxon>
        <taxon>Neoptera</taxon>
        <taxon>Paraneoptera</taxon>
        <taxon>Hemiptera</taxon>
        <taxon>Sternorrhyncha</taxon>
        <taxon>Aphidomorpha</taxon>
        <taxon>Aphidoidea</taxon>
        <taxon>Aphididae</taxon>
        <taxon>Aphidini</taxon>
        <taxon>Aphis</taxon>
        <taxon>Aphis</taxon>
    </lineage>
</organism>
<dbReference type="PROSITE" id="PS50835">
    <property type="entry name" value="IG_LIKE"/>
    <property type="match status" value="1"/>
</dbReference>
<dbReference type="InterPro" id="IPR013783">
    <property type="entry name" value="Ig-like_fold"/>
</dbReference>
<dbReference type="AlphaFoldDB" id="A0A6G0TJ05"/>
<accession>A0A6G0TJ05</accession>
<sequence length="263" mass="31297">MMCFFLCWQIEYPWCIIEVKTFKFQIFTKYVKIVKIKNLLTNHLRSESFFVYNDTYHRIQIEHIHYSDLLYVRGPLDIYYTAERFNISICLKIFDNIHIFLDYVKHIDAVLGDKAELPCNVQTVKNSTEPPILIIWYRGQDYPIYSNIGNSHTPLRRDQTTIPTEISSKHPILKMCSFSTLLSYHLSISPLVLKRYDCRVELRKNKKMLKSRHEQNTCCVYKSHIASKFSYNTYIFKDVKLKFTPLDIQPKTININSKPKFLI</sequence>
<dbReference type="Gene3D" id="2.60.40.10">
    <property type="entry name" value="Immunoglobulins"/>
    <property type="match status" value="1"/>
</dbReference>
<protein>
    <recommendedName>
        <fullName evidence="1">Ig-like domain-containing protein</fullName>
    </recommendedName>
</protein>
<evidence type="ECO:0000313" key="2">
    <source>
        <dbReference type="EMBL" id="KAE9533827.1"/>
    </source>
</evidence>
<dbReference type="InterPro" id="IPR007110">
    <property type="entry name" value="Ig-like_dom"/>
</dbReference>
<name>A0A6G0TJ05_APHGL</name>
<evidence type="ECO:0000313" key="3">
    <source>
        <dbReference type="Proteomes" id="UP000475862"/>
    </source>
</evidence>